<dbReference type="InterPro" id="IPR017782">
    <property type="entry name" value="Hydroxyacylglutathione_Hdrlase"/>
</dbReference>
<dbReference type="InterPro" id="IPR001279">
    <property type="entry name" value="Metallo-B-lactamas"/>
</dbReference>
<feature type="binding site" evidence="7">
    <location>
        <position position="117"/>
    </location>
    <ligand>
        <name>Zn(2+)</name>
        <dbReference type="ChEBI" id="CHEBI:29105"/>
        <label>1</label>
    </ligand>
</feature>
<gene>
    <name evidence="9" type="primary">gloB_1</name>
    <name evidence="7" type="synonym">gloB</name>
    <name evidence="9" type="ORF">SIID45300_02091</name>
</gene>
<name>A0ABQ0CA44_9PROT</name>
<evidence type="ECO:0000256" key="5">
    <source>
        <dbReference type="ARBA" id="ARBA00022801"/>
    </source>
</evidence>
<dbReference type="PIRSF" id="PIRSF005457">
    <property type="entry name" value="Glx"/>
    <property type="match status" value="1"/>
</dbReference>
<comment type="similarity">
    <text evidence="3 7">Belongs to the metallo-beta-lactamase superfamily. Glyoxalase II family.</text>
</comment>
<dbReference type="EMBL" id="BAAFGK010000004">
    <property type="protein sequence ID" value="GAB0057759.1"/>
    <property type="molecule type" value="Genomic_DNA"/>
</dbReference>
<feature type="binding site" evidence="7">
    <location>
        <position position="58"/>
    </location>
    <ligand>
        <name>Zn(2+)</name>
        <dbReference type="ChEBI" id="CHEBI:29105"/>
        <label>1</label>
    </ligand>
</feature>
<dbReference type="InterPro" id="IPR050110">
    <property type="entry name" value="Glyoxalase_II_hydrolase"/>
</dbReference>
<comment type="function">
    <text evidence="7">Thiolesterase that catalyzes the hydrolysis of S-D-lactoyl-glutathione to form glutathione and D-lactic acid.</text>
</comment>
<evidence type="ECO:0000313" key="10">
    <source>
        <dbReference type="Proteomes" id="UP001628193"/>
    </source>
</evidence>
<proteinExistence type="inferred from homology"/>
<dbReference type="Gene3D" id="3.60.15.10">
    <property type="entry name" value="Ribonuclease Z/Hydroxyacylglutathione hydrolase-like"/>
    <property type="match status" value="1"/>
</dbReference>
<evidence type="ECO:0000256" key="2">
    <source>
        <dbReference type="ARBA" id="ARBA00004963"/>
    </source>
</evidence>
<comment type="subunit">
    <text evidence="7">Monomer.</text>
</comment>
<dbReference type="Pfam" id="PF00753">
    <property type="entry name" value="Lactamase_B"/>
    <property type="match status" value="1"/>
</dbReference>
<dbReference type="Pfam" id="PF16123">
    <property type="entry name" value="HAGH_C"/>
    <property type="match status" value="1"/>
</dbReference>
<dbReference type="HAMAP" id="MF_01374">
    <property type="entry name" value="Glyoxalase_2"/>
    <property type="match status" value="1"/>
</dbReference>
<dbReference type="PANTHER" id="PTHR43705:SF1">
    <property type="entry name" value="HYDROXYACYLGLUTATHIONE HYDROLASE GLOB"/>
    <property type="match status" value="1"/>
</dbReference>
<dbReference type="CDD" id="cd07723">
    <property type="entry name" value="hydroxyacylglutathione_hydrolase_MBL-fold"/>
    <property type="match status" value="1"/>
</dbReference>
<dbReference type="GO" id="GO:0004416">
    <property type="term" value="F:hydroxyacylglutathione hydrolase activity"/>
    <property type="evidence" value="ECO:0007669"/>
    <property type="project" value="UniProtKB-EC"/>
</dbReference>
<keyword evidence="5 7" id="KW-0378">Hydrolase</keyword>
<organism evidence="9 10">
    <name type="scientific">Candidatus Magnetaquiglobus chichijimensis</name>
    <dbReference type="NCBI Taxonomy" id="3141448"/>
    <lineage>
        <taxon>Bacteria</taxon>
        <taxon>Pseudomonadati</taxon>
        <taxon>Pseudomonadota</taxon>
        <taxon>Magnetococcia</taxon>
        <taxon>Magnetococcales</taxon>
        <taxon>Candidatus Magnetaquicoccaceae</taxon>
        <taxon>Candidatus Magnetaquiglobus</taxon>
    </lineage>
</organism>
<accession>A0ABQ0CA44</accession>
<dbReference type="RefSeq" id="WP_420905452.1">
    <property type="nucleotide sequence ID" value="NZ_BAAFGK010000004.1"/>
</dbReference>
<keyword evidence="10" id="KW-1185">Reference proteome</keyword>
<dbReference type="InterPro" id="IPR001018">
    <property type="entry name" value="Beta-lactamase_class-B_CS"/>
</dbReference>
<comment type="caution">
    <text evidence="9">The sequence shown here is derived from an EMBL/GenBank/DDBJ whole genome shotgun (WGS) entry which is preliminary data.</text>
</comment>
<keyword evidence="6 7" id="KW-0862">Zinc</keyword>
<dbReference type="NCBIfam" id="TIGR03413">
    <property type="entry name" value="GSH_gloB"/>
    <property type="match status" value="1"/>
</dbReference>
<evidence type="ECO:0000313" key="9">
    <source>
        <dbReference type="EMBL" id="GAB0057759.1"/>
    </source>
</evidence>
<dbReference type="InterPro" id="IPR035680">
    <property type="entry name" value="Clx_II_MBL"/>
</dbReference>
<feature type="binding site" evidence="7">
    <location>
        <position position="172"/>
    </location>
    <ligand>
        <name>Zn(2+)</name>
        <dbReference type="ChEBI" id="CHEBI:29105"/>
        <label>2</label>
    </ligand>
</feature>
<evidence type="ECO:0000259" key="8">
    <source>
        <dbReference type="SMART" id="SM00849"/>
    </source>
</evidence>
<feature type="binding site" evidence="7">
    <location>
        <position position="134"/>
    </location>
    <ligand>
        <name>Zn(2+)</name>
        <dbReference type="ChEBI" id="CHEBI:29105"/>
        <label>2</label>
    </ligand>
</feature>
<dbReference type="SMART" id="SM00849">
    <property type="entry name" value="Lactamase_B"/>
    <property type="match status" value="1"/>
</dbReference>
<dbReference type="SUPFAM" id="SSF56281">
    <property type="entry name" value="Metallo-hydrolase/oxidoreductase"/>
    <property type="match status" value="1"/>
</dbReference>
<comment type="catalytic activity">
    <reaction evidence="1 7">
        <text>an S-(2-hydroxyacyl)glutathione + H2O = a 2-hydroxy carboxylate + glutathione + H(+)</text>
        <dbReference type="Rhea" id="RHEA:21864"/>
        <dbReference type="ChEBI" id="CHEBI:15377"/>
        <dbReference type="ChEBI" id="CHEBI:15378"/>
        <dbReference type="ChEBI" id="CHEBI:57925"/>
        <dbReference type="ChEBI" id="CHEBI:58896"/>
        <dbReference type="ChEBI" id="CHEBI:71261"/>
        <dbReference type="EC" id="3.1.2.6"/>
    </reaction>
</comment>
<feature type="binding site" evidence="7">
    <location>
        <position position="63"/>
    </location>
    <ligand>
        <name>Zn(2+)</name>
        <dbReference type="ChEBI" id="CHEBI:29105"/>
        <label>2</label>
    </ligand>
</feature>
<dbReference type="EC" id="3.1.2.6" evidence="7"/>
<evidence type="ECO:0000256" key="7">
    <source>
        <dbReference type="HAMAP-Rule" id="MF_01374"/>
    </source>
</evidence>
<dbReference type="InterPro" id="IPR036866">
    <property type="entry name" value="RibonucZ/Hydroxyglut_hydro"/>
</dbReference>
<feature type="binding site" evidence="7">
    <location>
        <position position="134"/>
    </location>
    <ligand>
        <name>Zn(2+)</name>
        <dbReference type="ChEBI" id="CHEBI:29105"/>
        <label>1</label>
    </ligand>
</feature>
<feature type="binding site" evidence="7">
    <location>
        <position position="62"/>
    </location>
    <ligand>
        <name>Zn(2+)</name>
        <dbReference type="ChEBI" id="CHEBI:29105"/>
        <label>2</label>
    </ligand>
</feature>
<dbReference type="InterPro" id="IPR032282">
    <property type="entry name" value="HAGH_C"/>
</dbReference>
<comment type="cofactor">
    <cofactor evidence="7">
        <name>Zn(2+)</name>
        <dbReference type="ChEBI" id="CHEBI:29105"/>
    </cofactor>
    <text evidence="7">Binds 2 Zn(2+) ions per subunit.</text>
</comment>
<dbReference type="PANTHER" id="PTHR43705">
    <property type="entry name" value="HYDROXYACYLGLUTATHIONE HYDROLASE"/>
    <property type="match status" value="1"/>
</dbReference>
<dbReference type="PROSITE" id="PS00743">
    <property type="entry name" value="BETA_LACTAMASE_B_1"/>
    <property type="match status" value="1"/>
</dbReference>
<evidence type="ECO:0000256" key="1">
    <source>
        <dbReference type="ARBA" id="ARBA00001623"/>
    </source>
</evidence>
<evidence type="ECO:0000256" key="3">
    <source>
        <dbReference type="ARBA" id="ARBA00006759"/>
    </source>
</evidence>
<dbReference type="Proteomes" id="UP001628193">
    <property type="component" value="Unassembled WGS sequence"/>
</dbReference>
<protein>
    <recommendedName>
        <fullName evidence="7">Hydroxyacylglutathione hydrolase</fullName>
        <ecNumber evidence="7">3.1.2.6</ecNumber>
    </recommendedName>
    <alternativeName>
        <fullName evidence="7">Glyoxalase II</fullName>
        <shortName evidence="7">Glx II</shortName>
    </alternativeName>
</protein>
<feature type="binding site" evidence="7">
    <location>
        <position position="60"/>
    </location>
    <ligand>
        <name>Zn(2+)</name>
        <dbReference type="ChEBI" id="CHEBI:29105"/>
        <label>1</label>
    </ligand>
</feature>
<reference evidence="9 10" key="1">
    <citation type="submission" date="2024-09" db="EMBL/GenBank/DDBJ databases">
        <title>Draft genome sequence of Candidatus Magnetaquicoccaceae bacterium FCR-1.</title>
        <authorList>
            <person name="Shimoshige H."/>
            <person name="Shimamura S."/>
            <person name="Taoka A."/>
            <person name="Kobayashi H."/>
            <person name="Maekawa T."/>
        </authorList>
    </citation>
    <scope>NUCLEOTIDE SEQUENCE [LARGE SCALE GENOMIC DNA]</scope>
    <source>
        <strain evidence="9 10">FCR-1</strain>
    </source>
</reference>
<evidence type="ECO:0000256" key="6">
    <source>
        <dbReference type="ARBA" id="ARBA00022833"/>
    </source>
</evidence>
<keyword evidence="4 7" id="KW-0479">Metal-binding</keyword>
<sequence length="256" mass="28215">MSQPSLNVEPVLVGRDNLVWMIPTATDAYAVVDPGEFGPVAAFLTERQATLSHILITHHHGDHIGGVEPLRTQYGPFVIGAETDAQRLPSLDLTVREGDRVALNRTLMAEVIELPGHTLGHLAYRIGDGLFCGDTLFGFGCGRLFEGTPAQMWSSLSKLRALPDDTRLFAGHEYTLANLDFTRSLDPDNPELAELHHRFMTILDDGGFTLPHPLQLEKRLNPFLNADNPAFLARIGLAGLDPVSAFATLRERRNLY</sequence>
<comment type="pathway">
    <text evidence="2 7">Secondary metabolite metabolism; methylglyoxal degradation; (R)-lactate from methylglyoxal: step 2/2.</text>
</comment>
<evidence type="ECO:0000256" key="4">
    <source>
        <dbReference type="ARBA" id="ARBA00022723"/>
    </source>
</evidence>
<feature type="domain" description="Metallo-beta-lactamase" evidence="8">
    <location>
        <begin position="16"/>
        <end position="172"/>
    </location>
</feature>